<proteinExistence type="predicted"/>
<accession>A0A964UWI9</accession>
<protein>
    <submittedName>
        <fullName evidence="3">Uncharacterized protein</fullName>
    </submittedName>
</protein>
<organism evidence="3 4">
    <name type="scientific">Streptomyces boluensis</name>
    <dbReference type="NCBI Taxonomy" id="1775135"/>
    <lineage>
        <taxon>Bacteria</taxon>
        <taxon>Bacillati</taxon>
        <taxon>Actinomycetota</taxon>
        <taxon>Actinomycetes</taxon>
        <taxon>Kitasatosporales</taxon>
        <taxon>Streptomycetaceae</taxon>
        <taxon>Streptomyces</taxon>
    </lineage>
</organism>
<keyword evidence="2" id="KW-0472">Membrane</keyword>
<keyword evidence="4" id="KW-1185">Reference proteome</keyword>
<comment type="caution">
    <text evidence="3">The sequence shown here is derived from an EMBL/GenBank/DDBJ whole genome shotgun (WGS) entry which is preliminary data.</text>
</comment>
<evidence type="ECO:0000313" key="3">
    <source>
        <dbReference type="EMBL" id="NBE56734.1"/>
    </source>
</evidence>
<reference evidence="3" key="1">
    <citation type="submission" date="2020-01" db="EMBL/GenBank/DDBJ databases">
        <title>Whole-genome analyses of novel actinobacteria.</title>
        <authorList>
            <person name="Sahin N."/>
        </authorList>
    </citation>
    <scope>NUCLEOTIDE SEQUENCE</scope>
    <source>
        <strain evidence="3">YC537</strain>
    </source>
</reference>
<evidence type="ECO:0000313" key="4">
    <source>
        <dbReference type="Proteomes" id="UP000598297"/>
    </source>
</evidence>
<keyword evidence="2" id="KW-0812">Transmembrane</keyword>
<name>A0A964UWI9_9ACTN</name>
<dbReference type="Proteomes" id="UP000598297">
    <property type="component" value="Unassembled WGS sequence"/>
</dbReference>
<evidence type="ECO:0000256" key="2">
    <source>
        <dbReference type="SAM" id="Phobius"/>
    </source>
</evidence>
<feature type="non-terminal residue" evidence="3">
    <location>
        <position position="141"/>
    </location>
</feature>
<feature type="region of interest" description="Disordered" evidence="1">
    <location>
        <begin position="33"/>
        <end position="79"/>
    </location>
</feature>
<evidence type="ECO:0000256" key="1">
    <source>
        <dbReference type="SAM" id="MobiDB-lite"/>
    </source>
</evidence>
<dbReference type="EMBL" id="JAAAHS010000570">
    <property type="protein sequence ID" value="NBE56734.1"/>
    <property type="molecule type" value="Genomic_DNA"/>
</dbReference>
<keyword evidence="2" id="KW-1133">Transmembrane helix</keyword>
<sequence>MDYCHPCRRHLNGALACPGCGTPAEACRRYAAERAAAEDAAGTEAQPDEPRAPGRSRRAAGRARRRDTERRRRRRTRALVLGAGFLLVAGGIGAAQLSADTAPSDRAAPAQPDDSTGPTQTATESDRADRSTRPASSTAPP</sequence>
<feature type="compositionally biased region" description="Polar residues" evidence="1">
    <location>
        <begin position="113"/>
        <end position="123"/>
    </location>
</feature>
<dbReference type="AlphaFoldDB" id="A0A964UWI9"/>
<gene>
    <name evidence="3" type="ORF">GUY60_35990</name>
</gene>
<feature type="transmembrane region" description="Helical" evidence="2">
    <location>
        <begin position="78"/>
        <end position="99"/>
    </location>
</feature>
<feature type="compositionally biased region" description="Basic residues" evidence="1">
    <location>
        <begin position="54"/>
        <end position="77"/>
    </location>
</feature>
<feature type="region of interest" description="Disordered" evidence="1">
    <location>
        <begin position="98"/>
        <end position="141"/>
    </location>
</feature>